<dbReference type="InterPro" id="IPR052702">
    <property type="entry name" value="MscS-like_channel"/>
</dbReference>
<dbReference type="AlphaFoldDB" id="A0A844W1S3"/>
<feature type="domain" description="DUF3772" evidence="11">
    <location>
        <begin position="131"/>
        <end position="189"/>
    </location>
</feature>
<dbReference type="Proteomes" id="UP000443843">
    <property type="component" value="Unassembled WGS sequence"/>
</dbReference>
<evidence type="ECO:0000256" key="7">
    <source>
        <dbReference type="SAM" id="MobiDB-lite"/>
    </source>
</evidence>
<feature type="compositionally biased region" description="Low complexity" evidence="7">
    <location>
        <begin position="778"/>
        <end position="802"/>
    </location>
</feature>
<dbReference type="EMBL" id="WNXQ01000002">
    <property type="protein sequence ID" value="MWB77045.1"/>
    <property type="molecule type" value="Genomic_DNA"/>
</dbReference>
<evidence type="ECO:0000256" key="9">
    <source>
        <dbReference type="SAM" id="SignalP"/>
    </source>
</evidence>
<feature type="region of interest" description="Disordered" evidence="7">
    <location>
        <begin position="771"/>
        <end position="824"/>
    </location>
</feature>
<dbReference type="Pfam" id="PF00924">
    <property type="entry name" value="MS_channel_2nd"/>
    <property type="match status" value="1"/>
</dbReference>
<dbReference type="InterPro" id="IPR022249">
    <property type="entry name" value="DUF3772"/>
</dbReference>
<feature type="signal peptide" evidence="9">
    <location>
        <begin position="1"/>
        <end position="27"/>
    </location>
</feature>
<evidence type="ECO:0000256" key="8">
    <source>
        <dbReference type="SAM" id="Phobius"/>
    </source>
</evidence>
<dbReference type="Gene3D" id="1.10.287.1260">
    <property type="match status" value="1"/>
</dbReference>
<evidence type="ECO:0000259" key="10">
    <source>
        <dbReference type="Pfam" id="PF00924"/>
    </source>
</evidence>
<evidence type="ECO:0000256" key="1">
    <source>
        <dbReference type="ARBA" id="ARBA00004651"/>
    </source>
</evidence>
<protein>
    <submittedName>
        <fullName evidence="13">DUF3772 domain-containing protein</fullName>
    </submittedName>
</protein>
<evidence type="ECO:0000259" key="12">
    <source>
        <dbReference type="Pfam" id="PF21082"/>
    </source>
</evidence>
<dbReference type="InterPro" id="IPR006686">
    <property type="entry name" value="MscS_channel_CS"/>
</dbReference>
<dbReference type="Gene3D" id="2.30.30.60">
    <property type="match status" value="1"/>
</dbReference>
<keyword evidence="9" id="KW-0732">Signal</keyword>
<comment type="subcellular location">
    <subcellularLocation>
        <location evidence="1">Cell membrane</location>
        <topology evidence="1">Multi-pass membrane protein</topology>
    </subcellularLocation>
</comment>
<feature type="chain" id="PRO_5032272893" evidence="9">
    <location>
        <begin position="28"/>
        <end position="824"/>
    </location>
</feature>
<dbReference type="InterPro" id="IPR023408">
    <property type="entry name" value="MscS_beta-dom_sf"/>
</dbReference>
<evidence type="ECO:0000259" key="11">
    <source>
        <dbReference type="Pfam" id="PF12607"/>
    </source>
</evidence>
<name>A0A844W1S3_9RHOB</name>
<feature type="transmembrane region" description="Helical" evidence="8">
    <location>
        <begin position="281"/>
        <end position="300"/>
    </location>
</feature>
<dbReference type="PANTHER" id="PTHR30347">
    <property type="entry name" value="POTASSIUM CHANNEL RELATED"/>
    <property type="match status" value="1"/>
</dbReference>
<evidence type="ECO:0000256" key="6">
    <source>
        <dbReference type="ARBA" id="ARBA00023136"/>
    </source>
</evidence>
<dbReference type="PANTHER" id="PTHR30347:SF1">
    <property type="entry name" value="MECHANOSENSITIVE CHANNEL MSCK"/>
    <property type="match status" value="1"/>
</dbReference>
<evidence type="ECO:0000256" key="5">
    <source>
        <dbReference type="ARBA" id="ARBA00022989"/>
    </source>
</evidence>
<evidence type="ECO:0000256" key="3">
    <source>
        <dbReference type="ARBA" id="ARBA00022475"/>
    </source>
</evidence>
<gene>
    <name evidence="13" type="ORF">GLS40_03275</name>
</gene>
<dbReference type="PROSITE" id="PS01246">
    <property type="entry name" value="UPF0003"/>
    <property type="match status" value="1"/>
</dbReference>
<evidence type="ECO:0000256" key="2">
    <source>
        <dbReference type="ARBA" id="ARBA00008017"/>
    </source>
</evidence>
<dbReference type="Pfam" id="PF12607">
    <property type="entry name" value="DUF3772"/>
    <property type="match status" value="1"/>
</dbReference>
<feature type="transmembrane region" description="Helical" evidence="8">
    <location>
        <begin position="400"/>
        <end position="421"/>
    </location>
</feature>
<dbReference type="InterPro" id="IPR011014">
    <property type="entry name" value="MscS_channel_TM-2"/>
</dbReference>
<dbReference type="Gene3D" id="3.30.70.100">
    <property type="match status" value="1"/>
</dbReference>
<reference evidence="13 14" key="1">
    <citation type="submission" date="2019-11" db="EMBL/GenBank/DDBJ databases">
        <title>Pseudooceanicola pacifica sp. nov., isolated from deep-sea sediment of the Pacific Ocean.</title>
        <authorList>
            <person name="Lyu L."/>
        </authorList>
    </citation>
    <scope>NUCLEOTIDE SEQUENCE [LARGE SCALE GENOMIC DNA]</scope>
    <source>
        <strain evidence="13 14">216_PA32_1</strain>
    </source>
</reference>
<comment type="caution">
    <text evidence="13">The sequence shown here is derived from an EMBL/GenBank/DDBJ whole genome shotgun (WGS) entry which is preliminary data.</text>
</comment>
<proteinExistence type="inferred from homology"/>
<dbReference type="Pfam" id="PF21082">
    <property type="entry name" value="MS_channel_3rd"/>
    <property type="match status" value="1"/>
</dbReference>
<organism evidence="13 14">
    <name type="scientific">Pseudooceanicola pacificus</name>
    <dbReference type="NCBI Taxonomy" id="2676438"/>
    <lineage>
        <taxon>Bacteria</taxon>
        <taxon>Pseudomonadati</taxon>
        <taxon>Pseudomonadota</taxon>
        <taxon>Alphaproteobacteria</taxon>
        <taxon>Rhodobacterales</taxon>
        <taxon>Paracoccaceae</taxon>
        <taxon>Pseudooceanicola</taxon>
    </lineage>
</organism>
<dbReference type="RefSeq" id="WP_160381208.1">
    <property type="nucleotide sequence ID" value="NZ_WNXQ01000002.1"/>
</dbReference>
<keyword evidence="3" id="KW-1003">Cell membrane</keyword>
<feature type="transmembrane region" description="Helical" evidence="8">
    <location>
        <begin position="465"/>
        <end position="489"/>
    </location>
</feature>
<dbReference type="InterPro" id="IPR049278">
    <property type="entry name" value="MS_channel_C"/>
</dbReference>
<dbReference type="GO" id="GO:0008381">
    <property type="term" value="F:mechanosensitive monoatomic ion channel activity"/>
    <property type="evidence" value="ECO:0007669"/>
    <property type="project" value="UniProtKB-ARBA"/>
</dbReference>
<evidence type="ECO:0000313" key="14">
    <source>
        <dbReference type="Proteomes" id="UP000443843"/>
    </source>
</evidence>
<feature type="transmembrane region" description="Helical" evidence="8">
    <location>
        <begin position="357"/>
        <end position="379"/>
    </location>
</feature>
<dbReference type="SUPFAM" id="SSF82689">
    <property type="entry name" value="Mechanosensitive channel protein MscS (YggB), C-terminal domain"/>
    <property type="match status" value="1"/>
</dbReference>
<feature type="transmembrane region" description="Helical" evidence="8">
    <location>
        <begin position="555"/>
        <end position="578"/>
    </location>
</feature>
<sequence length="824" mass="88655">MRLFRLLTVLLLGLALLGPVATAPLLAQPVQGQPLDYEAWNRVAARAQEATDSRRASTEALEQLRTELVAWRSSFEAARSTNASAIDTVRAQLAALGPAPADDQPPEAADIATQRSELTQRLTELEAPGRAAEVAHSQADALIRVIDRIVRNRQTDELLELGPSPLNPVNWPVALGAAMDYLTALVTETRNTVTNPTRVAEAKAKALLVLILLAIATVLLLRGRLWTERLTQSVQDRSRTAERYLLAFLISLGQIILPVAGTIALVTAAFVTTMVSGRSEVVLTALPGAALAFFVARWVGGRIFPRSEVIEPPLDLTGQQRLEGRLHATFLGLVLFLYGMINAVGESENWLPGTRNVLLFPLMVLGGLMLLRVARLLALHSRAAEADGDEMPFRNRMTYLLSRAIATVAILGPAISAVGYFKLGYSIVFPTIFSLQTLGFLLILQRVVTEFYVLLTRNREGARDALAPVLAGFVLVIASVPIFALIWGARVTDLTELWGRFLAGFTVGETTVSPTDFLTVVVVFAFGFGVTRLVQGTLRTTVLPRTRIDPGGQTAIISGLGYVGIFLAAIVAITSAGINLSALGYVAGALSVGIGFGLQNIVSNFVSGIILLVERPVSEGDWIEVGPNMGFVRAISVRSTRIETFDRRDVIVPNADLVAGTVTNWTRGNLTGRLVVPIGVAYSTDTRHAAKVLQAIVEEQPMVLLNPPPQVVFVGFGADSLDFEIRAILRDILSIVSVQNEVRHRIIERFREEGIEIPFAQRDLWLRNPEALRGAGGTEPQTAPAATPAATEPATPLAPGAAYLKDSDVDSDGTADGGDPDGSR</sequence>
<dbReference type="SUPFAM" id="SSF82861">
    <property type="entry name" value="Mechanosensitive channel protein MscS (YggB), transmembrane region"/>
    <property type="match status" value="1"/>
</dbReference>
<dbReference type="GO" id="GO:0005886">
    <property type="term" value="C:plasma membrane"/>
    <property type="evidence" value="ECO:0007669"/>
    <property type="project" value="UniProtKB-SubCell"/>
</dbReference>
<feature type="transmembrane region" description="Helical" evidence="8">
    <location>
        <begin position="326"/>
        <end position="345"/>
    </location>
</feature>
<feature type="transmembrane region" description="Helical" evidence="8">
    <location>
        <begin position="244"/>
        <end position="275"/>
    </location>
</feature>
<feature type="domain" description="Mechanosensitive ion channel MscS" evidence="10">
    <location>
        <begin position="600"/>
        <end position="667"/>
    </location>
</feature>
<accession>A0A844W1S3</accession>
<feature type="transmembrane region" description="Helical" evidence="8">
    <location>
        <begin position="206"/>
        <end position="223"/>
    </location>
</feature>
<feature type="transmembrane region" description="Helical" evidence="8">
    <location>
        <begin position="517"/>
        <end position="534"/>
    </location>
</feature>
<keyword evidence="5 8" id="KW-1133">Transmembrane helix</keyword>
<evidence type="ECO:0000256" key="4">
    <source>
        <dbReference type="ARBA" id="ARBA00022692"/>
    </source>
</evidence>
<dbReference type="InterPro" id="IPR011066">
    <property type="entry name" value="MscS_channel_C_sf"/>
</dbReference>
<feature type="domain" description="Mechanosensitive ion channel MscS C-terminal" evidence="12">
    <location>
        <begin position="675"/>
        <end position="757"/>
    </location>
</feature>
<feature type="transmembrane region" description="Helical" evidence="8">
    <location>
        <begin position="427"/>
        <end position="444"/>
    </location>
</feature>
<evidence type="ECO:0000313" key="13">
    <source>
        <dbReference type="EMBL" id="MWB77045.1"/>
    </source>
</evidence>
<dbReference type="InterPro" id="IPR010920">
    <property type="entry name" value="LSM_dom_sf"/>
</dbReference>
<keyword evidence="6 8" id="KW-0472">Membrane</keyword>
<keyword evidence="14" id="KW-1185">Reference proteome</keyword>
<keyword evidence="4 8" id="KW-0812">Transmembrane</keyword>
<comment type="similarity">
    <text evidence="2">Belongs to the MscS (TC 1.A.23) family.</text>
</comment>
<dbReference type="InterPro" id="IPR006685">
    <property type="entry name" value="MscS_channel_2nd"/>
</dbReference>
<dbReference type="SUPFAM" id="SSF50182">
    <property type="entry name" value="Sm-like ribonucleoproteins"/>
    <property type="match status" value="1"/>
</dbReference>